<dbReference type="KEGG" id="yrh:AABB31_12630"/>
<feature type="chain" id="PRO_5042956746" evidence="1">
    <location>
        <begin position="21"/>
        <end position="231"/>
    </location>
</feature>
<gene>
    <name evidence="2" type="ORF">AABB31_12630</name>
</gene>
<keyword evidence="3" id="KW-1185">Reference proteome</keyword>
<dbReference type="EMBL" id="CP151767">
    <property type="protein sequence ID" value="WZU65938.1"/>
    <property type="molecule type" value="Genomic_DNA"/>
</dbReference>
<dbReference type="Proteomes" id="UP001470809">
    <property type="component" value="Chromosome"/>
</dbReference>
<feature type="signal peptide" evidence="1">
    <location>
        <begin position="1"/>
        <end position="20"/>
    </location>
</feature>
<protein>
    <submittedName>
        <fullName evidence="2">Uncharacterized protein</fullName>
    </submittedName>
</protein>
<accession>A0AAN0M7A9</accession>
<reference evidence="2 3" key="2">
    <citation type="submission" date="2024-08" db="EMBL/GenBank/DDBJ databases">
        <title>Phylogenomic analyses of a clade within the roseobacter group suggest taxonomic reassignments of species of the genera Aestuariivita, Citreicella, Loktanella, Nautella, Pelagibaca, Ruegeria, Thalassobius, Thiobacimonas and Tropicibacter, and the proposal o.</title>
        <authorList>
            <person name="Jeon C.O."/>
        </authorList>
    </citation>
    <scope>NUCLEOTIDE SEQUENCE [LARGE SCALE GENOMIC DNA]</scope>
    <source>
        <strain evidence="2 3">SS1-5</strain>
    </source>
</reference>
<keyword evidence="1" id="KW-0732">Signal</keyword>
<dbReference type="RefSeq" id="WP_342075269.1">
    <property type="nucleotide sequence ID" value="NZ_CP151767.2"/>
</dbReference>
<evidence type="ECO:0000313" key="3">
    <source>
        <dbReference type="Proteomes" id="UP001470809"/>
    </source>
</evidence>
<sequence length="231" mass="25744">MIARAIYVVLLGVMPFCAVAQPSHNKPLATNFADTVWAEVVNHCPTEALARDDFRDLIYYVLAQPLSETTTDGDWTLEVMKLELAAPLLEKTEKQAFGLVVIGAASMAELLKFSNAVGRADSTALNEDRQDRARVALELWECMLPLQFEEVNNQELNLAKNPRPLLLPAIATNLVGRLCEFEGFTLFRSYIDLDVSIIRPDHGNELFGLIMVDHQNWLEAGNGTPRCEEAD</sequence>
<name>A0AAN0M7A9_9RHOB</name>
<evidence type="ECO:0000256" key="1">
    <source>
        <dbReference type="SAM" id="SignalP"/>
    </source>
</evidence>
<reference evidence="3" key="1">
    <citation type="submission" date="2024-04" db="EMBL/GenBank/DDBJ databases">
        <title>Phylogenomic analyses of a clade within the roseobacter group suggest taxonomic reassignments of species of the genera Aestuariivita, Citreicella, Loktanella, Nautella, Pelagibaca, Ruegeria, Thalassobius, Thiobacimonas and Tropicibacter, and the proposal o.</title>
        <authorList>
            <person name="Jeon C.O."/>
        </authorList>
    </citation>
    <scope>NUCLEOTIDE SEQUENCE [LARGE SCALE GENOMIC DNA]</scope>
    <source>
        <strain evidence="3">SS1-5</strain>
    </source>
</reference>
<evidence type="ECO:0000313" key="2">
    <source>
        <dbReference type="EMBL" id="WZU65938.1"/>
    </source>
</evidence>
<dbReference type="AlphaFoldDB" id="A0AAN0M7A9"/>
<proteinExistence type="predicted"/>
<organism evidence="2 3">
    <name type="scientific">Yoonia rhodophyticola</name>
    <dbReference type="NCBI Taxonomy" id="3137370"/>
    <lineage>
        <taxon>Bacteria</taxon>
        <taxon>Pseudomonadati</taxon>
        <taxon>Pseudomonadota</taxon>
        <taxon>Alphaproteobacteria</taxon>
        <taxon>Rhodobacterales</taxon>
        <taxon>Paracoccaceae</taxon>
        <taxon>Yoonia</taxon>
    </lineage>
</organism>